<feature type="domain" description="PAC" evidence="6">
    <location>
        <begin position="1"/>
        <end position="40"/>
    </location>
</feature>
<accession>A0AAW9QQ94</accession>
<comment type="catalytic activity">
    <reaction evidence="1">
        <text>ATP + protein L-histidine = ADP + protein N-phospho-L-histidine.</text>
        <dbReference type="EC" id="2.7.13.3"/>
    </reaction>
</comment>
<name>A0AAW9QQ94_9CHRO</name>
<evidence type="ECO:0000313" key="8">
    <source>
        <dbReference type="Proteomes" id="UP001328733"/>
    </source>
</evidence>
<evidence type="ECO:0000256" key="5">
    <source>
        <dbReference type="ARBA" id="ARBA00023012"/>
    </source>
</evidence>
<dbReference type="SUPFAM" id="SSF47384">
    <property type="entry name" value="Homodimeric domain of signal transducing histidine kinase"/>
    <property type="match status" value="1"/>
</dbReference>
<dbReference type="EMBL" id="JBAFSM010000014">
    <property type="protein sequence ID" value="MEG3437254.1"/>
    <property type="molecule type" value="Genomic_DNA"/>
</dbReference>
<dbReference type="PROSITE" id="PS50113">
    <property type="entry name" value="PAC"/>
    <property type="match status" value="1"/>
</dbReference>
<keyword evidence="5" id="KW-0902">Two-component regulatory system</keyword>
<keyword evidence="4 7" id="KW-0418">Kinase</keyword>
<dbReference type="InterPro" id="IPR050736">
    <property type="entry name" value="Sensor_HK_Regulatory"/>
</dbReference>
<comment type="caution">
    <text evidence="7">The sequence shown here is derived from an EMBL/GenBank/DDBJ whole genome shotgun (WGS) entry which is preliminary data.</text>
</comment>
<organism evidence="7 8">
    <name type="scientific">Pannus brasiliensis CCIBt3594</name>
    <dbReference type="NCBI Taxonomy" id="1427578"/>
    <lineage>
        <taxon>Bacteria</taxon>
        <taxon>Bacillati</taxon>
        <taxon>Cyanobacteriota</taxon>
        <taxon>Cyanophyceae</taxon>
        <taxon>Oscillatoriophycideae</taxon>
        <taxon>Chroococcales</taxon>
        <taxon>Microcystaceae</taxon>
        <taxon>Pannus</taxon>
    </lineage>
</organism>
<evidence type="ECO:0000256" key="3">
    <source>
        <dbReference type="ARBA" id="ARBA00022679"/>
    </source>
</evidence>
<dbReference type="Pfam" id="PF00512">
    <property type="entry name" value="HisKA"/>
    <property type="match status" value="1"/>
</dbReference>
<protein>
    <recommendedName>
        <fullName evidence="2">histidine kinase</fullName>
        <ecNumber evidence="2">2.7.13.3</ecNumber>
    </recommendedName>
</protein>
<dbReference type="InterPro" id="IPR000700">
    <property type="entry name" value="PAS-assoc_C"/>
</dbReference>
<dbReference type="SUPFAM" id="SSF55785">
    <property type="entry name" value="PYP-like sensor domain (PAS domain)"/>
    <property type="match status" value="1"/>
</dbReference>
<evidence type="ECO:0000259" key="6">
    <source>
        <dbReference type="PROSITE" id="PS50113"/>
    </source>
</evidence>
<evidence type="ECO:0000256" key="1">
    <source>
        <dbReference type="ARBA" id="ARBA00000085"/>
    </source>
</evidence>
<evidence type="ECO:0000256" key="4">
    <source>
        <dbReference type="ARBA" id="ARBA00022777"/>
    </source>
</evidence>
<dbReference type="PANTHER" id="PTHR43711">
    <property type="entry name" value="TWO-COMPONENT HISTIDINE KINASE"/>
    <property type="match status" value="1"/>
</dbReference>
<dbReference type="Gene3D" id="3.30.450.20">
    <property type="entry name" value="PAS domain"/>
    <property type="match status" value="1"/>
</dbReference>
<evidence type="ECO:0000256" key="2">
    <source>
        <dbReference type="ARBA" id="ARBA00012438"/>
    </source>
</evidence>
<dbReference type="RefSeq" id="WP_332864739.1">
    <property type="nucleotide sequence ID" value="NZ_JBAFSM010000014.1"/>
</dbReference>
<keyword evidence="8" id="KW-1185">Reference proteome</keyword>
<dbReference type="InterPro" id="IPR035965">
    <property type="entry name" value="PAS-like_dom_sf"/>
</dbReference>
<sequence>MKWWDVVVTPIFDSNGEVFQILAASRDVTERELYEARWHKTNEELARATRLTDEFLANMSHELRAPPNAIPGMSEALQDEVLGSLNERQQKSIATIEKSGRHLLSLFCQRWNAADPAIERFPYRARISGLSC</sequence>
<dbReference type="InterPro" id="IPR003661">
    <property type="entry name" value="HisK_dim/P_dom"/>
</dbReference>
<dbReference type="EC" id="2.7.13.3" evidence="2"/>
<dbReference type="PANTHER" id="PTHR43711:SF31">
    <property type="entry name" value="HISTIDINE KINASE"/>
    <property type="match status" value="1"/>
</dbReference>
<evidence type="ECO:0000313" key="7">
    <source>
        <dbReference type="EMBL" id="MEG3437254.1"/>
    </source>
</evidence>
<dbReference type="CDD" id="cd00082">
    <property type="entry name" value="HisKA"/>
    <property type="match status" value="1"/>
</dbReference>
<dbReference type="AlphaFoldDB" id="A0AAW9QQ94"/>
<dbReference type="InterPro" id="IPR036097">
    <property type="entry name" value="HisK_dim/P_sf"/>
</dbReference>
<dbReference type="Gene3D" id="1.10.287.130">
    <property type="match status" value="1"/>
</dbReference>
<proteinExistence type="predicted"/>
<dbReference type="GO" id="GO:0000155">
    <property type="term" value="F:phosphorelay sensor kinase activity"/>
    <property type="evidence" value="ECO:0007669"/>
    <property type="project" value="InterPro"/>
</dbReference>
<gene>
    <name evidence="7" type="ORF">V0288_09000</name>
</gene>
<dbReference type="Proteomes" id="UP001328733">
    <property type="component" value="Unassembled WGS sequence"/>
</dbReference>
<keyword evidence="3" id="KW-0808">Transferase</keyword>
<reference evidence="7 8" key="1">
    <citation type="submission" date="2024-01" db="EMBL/GenBank/DDBJ databases">
        <title>Genomic insights into the taxonomy and metabolism of the cyanobacterium Pannus brasiliensis CCIBt3594.</title>
        <authorList>
            <person name="Machado M."/>
            <person name="Botero N.B."/>
            <person name="Andreote A.P.D."/>
            <person name="Feitosa A.M.T."/>
            <person name="Popin R."/>
            <person name="Sivonen K."/>
            <person name="Fiore M.F."/>
        </authorList>
    </citation>
    <scope>NUCLEOTIDE SEQUENCE [LARGE SCALE GENOMIC DNA]</scope>
    <source>
        <strain evidence="7 8">CCIBt3594</strain>
    </source>
</reference>